<evidence type="ECO:0000256" key="5">
    <source>
        <dbReference type="ARBA" id="ARBA00022691"/>
    </source>
</evidence>
<gene>
    <name evidence="6 8" type="primary">rsmI</name>
    <name evidence="8" type="ORF">ELAC_1172</name>
</gene>
<keyword evidence="2 6" id="KW-0698">rRNA processing</keyword>
<accession>A0A0H5DS13</accession>
<dbReference type="PANTHER" id="PTHR46111:SF1">
    <property type="entry name" value="RIBOSOMAL RNA SMALL SUBUNIT METHYLTRANSFERASE I"/>
    <property type="match status" value="1"/>
</dbReference>
<reference evidence="9" key="1">
    <citation type="submission" date="2015-06" db="EMBL/GenBank/DDBJ databases">
        <authorList>
            <person name="Bertelli C."/>
        </authorList>
    </citation>
    <scope>NUCLEOTIDE SEQUENCE [LARGE SCALE GENOMIC DNA]</scope>
    <source>
        <strain evidence="9">CRIB-30</strain>
    </source>
</reference>
<dbReference type="SUPFAM" id="SSF53790">
    <property type="entry name" value="Tetrapyrrole methylase"/>
    <property type="match status" value="1"/>
</dbReference>
<dbReference type="NCBIfam" id="TIGR00096">
    <property type="entry name" value="16S rRNA (cytidine(1402)-2'-O)-methyltransferase"/>
    <property type="match status" value="1"/>
</dbReference>
<dbReference type="FunFam" id="3.40.1010.10:FF:000007">
    <property type="entry name" value="Ribosomal RNA small subunit methyltransferase I"/>
    <property type="match status" value="1"/>
</dbReference>
<name>A0A0H5DS13_9BACT</name>
<evidence type="ECO:0000313" key="8">
    <source>
        <dbReference type="EMBL" id="CRX38514.1"/>
    </source>
</evidence>
<dbReference type="Proteomes" id="UP000220251">
    <property type="component" value="Unassembled WGS sequence"/>
</dbReference>
<comment type="function">
    <text evidence="6">Catalyzes the 2'-O-methylation of the ribose of cytidine 1402 (C1402) in 16S rRNA.</text>
</comment>
<dbReference type="PANTHER" id="PTHR46111">
    <property type="entry name" value="RIBOSOMAL RNA SMALL SUBUNIT METHYLTRANSFERASE I"/>
    <property type="match status" value="1"/>
</dbReference>
<evidence type="ECO:0000313" key="9">
    <source>
        <dbReference type="Proteomes" id="UP000220251"/>
    </source>
</evidence>
<feature type="domain" description="Tetrapyrrole methylase" evidence="7">
    <location>
        <begin position="1"/>
        <end position="199"/>
    </location>
</feature>
<dbReference type="PROSITE" id="PS01296">
    <property type="entry name" value="RSMI"/>
    <property type="match status" value="1"/>
</dbReference>
<proteinExistence type="inferred from homology"/>
<organism evidence="8 9">
    <name type="scientific">Estrella lausannensis</name>
    <dbReference type="NCBI Taxonomy" id="483423"/>
    <lineage>
        <taxon>Bacteria</taxon>
        <taxon>Pseudomonadati</taxon>
        <taxon>Chlamydiota</taxon>
        <taxon>Chlamydiia</taxon>
        <taxon>Parachlamydiales</taxon>
        <taxon>Candidatus Criblamydiaceae</taxon>
        <taxon>Estrella</taxon>
    </lineage>
</organism>
<keyword evidence="1 6" id="KW-0963">Cytoplasm</keyword>
<keyword evidence="5 6" id="KW-0949">S-adenosyl-L-methionine</keyword>
<dbReference type="InterPro" id="IPR000878">
    <property type="entry name" value="4pyrrol_Mease"/>
</dbReference>
<comment type="catalytic activity">
    <reaction evidence="6">
        <text>cytidine(1402) in 16S rRNA + S-adenosyl-L-methionine = 2'-O-methylcytidine(1402) in 16S rRNA + S-adenosyl-L-homocysteine + H(+)</text>
        <dbReference type="Rhea" id="RHEA:42924"/>
        <dbReference type="Rhea" id="RHEA-COMP:10285"/>
        <dbReference type="Rhea" id="RHEA-COMP:10286"/>
        <dbReference type="ChEBI" id="CHEBI:15378"/>
        <dbReference type="ChEBI" id="CHEBI:57856"/>
        <dbReference type="ChEBI" id="CHEBI:59789"/>
        <dbReference type="ChEBI" id="CHEBI:74495"/>
        <dbReference type="ChEBI" id="CHEBI:82748"/>
        <dbReference type="EC" id="2.1.1.198"/>
    </reaction>
</comment>
<comment type="subcellular location">
    <subcellularLocation>
        <location evidence="6">Cytoplasm</location>
    </subcellularLocation>
</comment>
<evidence type="ECO:0000256" key="2">
    <source>
        <dbReference type="ARBA" id="ARBA00022552"/>
    </source>
</evidence>
<comment type="similarity">
    <text evidence="6">Belongs to the methyltransferase superfamily. RsmI family.</text>
</comment>
<dbReference type="InterPro" id="IPR008189">
    <property type="entry name" value="rRNA_ssu_MeTfrase_I"/>
</dbReference>
<dbReference type="AlphaFoldDB" id="A0A0H5DS13"/>
<keyword evidence="4 6" id="KW-0808">Transferase</keyword>
<dbReference type="GO" id="GO:0070677">
    <property type="term" value="F:rRNA (cytosine-2'-O-)-methyltransferase activity"/>
    <property type="evidence" value="ECO:0007669"/>
    <property type="project" value="UniProtKB-UniRule"/>
</dbReference>
<keyword evidence="3 6" id="KW-0489">Methyltransferase</keyword>
<dbReference type="CDD" id="cd11648">
    <property type="entry name" value="RsmI"/>
    <property type="match status" value="1"/>
</dbReference>
<evidence type="ECO:0000256" key="1">
    <source>
        <dbReference type="ARBA" id="ARBA00022490"/>
    </source>
</evidence>
<evidence type="ECO:0000259" key="7">
    <source>
        <dbReference type="Pfam" id="PF00590"/>
    </source>
</evidence>
<dbReference type="Gene3D" id="3.30.950.10">
    <property type="entry name" value="Methyltransferase, Cobalt-precorrin-4 Transmethylase, Domain 2"/>
    <property type="match status" value="1"/>
</dbReference>
<evidence type="ECO:0000256" key="6">
    <source>
        <dbReference type="HAMAP-Rule" id="MF_01877"/>
    </source>
</evidence>
<keyword evidence="9" id="KW-1185">Reference proteome</keyword>
<dbReference type="GO" id="GO:0005737">
    <property type="term" value="C:cytoplasm"/>
    <property type="evidence" value="ECO:0007669"/>
    <property type="project" value="UniProtKB-SubCell"/>
</dbReference>
<dbReference type="OrthoDB" id="9809084at2"/>
<dbReference type="PIRSF" id="PIRSF005917">
    <property type="entry name" value="MTase_YraL"/>
    <property type="match status" value="1"/>
</dbReference>
<dbReference type="InterPro" id="IPR018063">
    <property type="entry name" value="SAM_MeTrfase_RsmI_CS"/>
</dbReference>
<dbReference type="InterPro" id="IPR035996">
    <property type="entry name" value="4pyrrol_Methylase_sf"/>
</dbReference>
<dbReference type="InterPro" id="IPR014776">
    <property type="entry name" value="4pyrrole_Mease_sub2"/>
</dbReference>
<evidence type="ECO:0000256" key="3">
    <source>
        <dbReference type="ARBA" id="ARBA00022603"/>
    </source>
</evidence>
<protein>
    <recommendedName>
        <fullName evidence="6">Ribosomal RNA small subunit methyltransferase I</fullName>
        <ecNumber evidence="6">2.1.1.198</ecNumber>
    </recommendedName>
    <alternativeName>
        <fullName evidence="6">16S rRNA 2'-O-ribose C1402 methyltransferase</fullName>
    </alternativeName>
    <alternativeName>
        <fullName evidence="6">rRNA (cytidine-2'-O-)-methyltransferase RsmI</fullName>
    </alternativeName>
</protein>
<dbReference type="Gene3D" id="3.40.1010.10">
    <property type="entry name" value="Cobalt-precorrin-4 Transmethylase, Domain 1"/>
    <property type="match status" value="1"/>
</dbReference>
<dbReference type="EC" id="2.1.1.198" evidence="6"/>
<dbReference type="InterPro" id="IPR014777">
    <property type="entry name" value="4pyrrole_Mease_sub1"/>
</dbReference>
<dbReference type="RefSeq" id="WP_098038372.1">
    <property type="nucleotide sequence ID" value="NZ_CWGJ01000012.1"/>
</dbReference>
<dbReference type="HAMAP" id="MF_01877">
    <property type="entry name" value="16SrRNA_methyltr_I"/>
    <property type="match status" value="1"/>
</dbReference>
<sequence>MLYLIATPIGNLKDITLRAIETLKECDLILCEDTRHSSHLLEHLEIKKPLISFHQFNEAKREEEVLSLLRQGKKIALISDAGTPAISDPGEALVKRLRLEGVPVSPIPGPSSVITALAASGLGTIPFQFLGFFPRTQLETRKTLAAIALFEGTSLFFESPERLLQTLEILSHVGSDWEIVIARELTKTFEEFVRGTPSEVLEKFKGRKILGEIVVLARPAQTLLQKELETMDAKALAEQLQELFDLPLKDAIKIAASWKGISKQNVYREFT</sequence>
<dbReference type="Pfam" id="PF00590">
    <property type="entry name" value="TP_methylase"/>
    <property type="match status" value="1"/>
</dbReference>
<dbReference type="EMBL" id="CWGJ01000012">
    <property type="protein sequence ID" value="CRX38514.1"/>
    <property type="molecule type" value="Genomic_DNA"/>
</dbReference>
<evidence type="ECO:0000256" key="4">
    <source>
        <dbReference type="ARBA" id="ARBA00022679"/>
    </source>
</evidence>